<feature type="transmembrane region" description="Helical" evidence="2">
    <location>
        <begin position="38"/>
        <end position="56"/>
    </location>
</feature>
<dbReference type="Proteomes" id="UP000283509">
    <property type="component" value="Unassembled WGS sequence"/>
</dbReference>
<evidence type="ECO:0000313" key="5">
    <source>
        <dbReference type="Proteomes" id="UP000283509"/>
    </source>
</evidence>
<sequence length="108" mass="11306">MGAGATEFTIIGNLLSTVWSFTALLMAPLSELFGYRSVTIVGGLLSFLTMLLSAYSTNLTSFTFSYSVLGGIAGSLSTFNGFAIIPLYFQKRKGLANGIVASCSALGK</sequence>
<name>A0A3R7PTN6_PENVA</name>
<dbReference type="Pfam" id="PF07690">
    <property type="entry name" value="MFS_1"/>
    <property type="match status" value="1"/>
</dbReference>
<feature type="transmembrane region" description="Helical" evidence="2">
    <location>
        <begin position="68"/>
        <end position="89"/>
    </location>
</feature>
<dbReference type="AlphaFoldDB" id="A0A3R7PTN6"/>
<protein>
    <submittedName>
        <fullName evidence="4">Monocarboxylate transporter</fullName>
    </submittedName>
</protein>
<organism evidence="4 5">
    <name type="scientific">Penaeus vannamei</name>
    <name type="common">Whiteleg shrimp</name>
    <name type="synonym">Litopenaeus vannamei</name>
    <dbReference type="NCBI Taxonomy" id="6689"/>
    <lineage>
        <taxon>Eukaryota</taxon>
        <taxon>Metazoa</taxon>
        <taxon>Ecdysozoa</taxon>
        <taxon>Arthropoda</taxon>
        <taxon>Crustacea</taxon>
        <taxon>Multicrustacea</taxon>
        <taxon>Malacostraca</taxon>
        <taxon>Eumalacostraca</taxon>
        <taxon>Eucarida</taxon>
        <taxon>Decapoda</taxon>
        <taxon>Dendrobranchiata</taxon>
        <taxon>Penaeoidea</taxon>
        <taxon>Penaeidae</taxon>
        <taxon>Penaeus</taxon>
    </lineage>
</organism>
<keyword evidence="2" id="KW-1133">Transmembrane helix</keyword>
<keyword evidence="2" id="KW-0472">Membrane</keyword>
<keyword evidence="2" id="KW-0812">Transmembrane</keyword>
<dbReference type="InterPro" id="IPR036259">
    <property type="entry name" value="MFS_trans_sf"/>
</dbReference>
<dbReference type="PANTHER" id="PTHR11360:SF306">
    <property type="entry name" value="RE01051P"/>
    <property type="match status" value="1"/>
</dbReference>
<reference evidence="4 5" key="1">
    <citation type="submission" date="2018-04" db="EMBL/GenBank/DDBJ databases">
        <authorList>
            <person name="Zhang X."/>
            <person name="Yuan J."/>
            <person name="Li F."/>
            <person name="Xiang J."/>
        </authorList>
    </citation>
    <scope>NUCLEOTIDE SEQUENCE [LARGE SCALE GENOMIC DNA]</scope>
    <source>
        <tissue evidence="4">Muscle</tissue>
    </source>
</reference>
<dbReference type="SUPFAM" id="SSF103473">
    <property type="entry name" value="MFS general substrate transporter"/>
    <property type="match status" value="1"/>
</dbReference>
<comment type="subcellular location">
    <subcellularLocation>
        <location evidence="1">Membrane</location>
        <topology evidence="1">Multi-pass membrane protein</topology>
    </subcellularLocation>
</comment>
<gene>
    <name evidence="4" type="ORF">C7M84_024521</name>
</gene>
<proteinExistence type="predicted"/>
<keyword evidence="5" id="KW-1185">Reference proteome</keyword>
<dbReference type="GO" id="GO:0016020">
    <property type="term" value="C:membrane"/>
    <property type="evidence" value="ECO:0007669"/>
    <property type="project" value="UniProtKB-SubCell"/>
</dbReference>
<accession>A0A3R7PTN6</accession>
<reference evidence="4 5" key="2">
    <citation type="submission" date="2019-01" db="EMBL/GenBank/DDBJ databases">
        <title>The decoding of complex shrimp genome reveals the adaptation for benthos swimmer, frequently molting mechanism and breeding impact on genome.</title>
        <authorList>
            <person name="Sun Y."/>
            <person name="Gao Y."/>
            <person name="Yu Y."/>
        </authorList>
    </citation>
    <scope>NUCLEOTIDE SEQUENCE [LARGE SCALE GENOMIC DNA]</scope>
    <source>
        <tissue evidence="4">Muscle</tissue>
    </source>
</reference>
<dbReference type="InterPro" id="IPR050327">
    <property type="entry name" value="Proton-linked_MCT"/>
</dbReference>
<evidence type="ECO:0000256" key="2">
    <source>
        <dbReference type="SAM" id="Phobius"/>
    </source>
</evidence>
<dbReference type="OrthoDB" id="6354663at2759"/>
<dbReference type="Gene3D" id="1.20.1250.20">
    <property type="entry name" value="MFS general substrate transporter like domains"/>
    <property type="match status" value="1"/>
</dbReference>
<dbReference type="InterPro" id="IPR011701">
    <property type="entry name" value="MFS"/>
</dbReference>
<dbReference type="GO" id="GO:0008028">
    <property type="term" value="F:monocarboxylic acid transmembrane transporter activity"/>
    <property type="evidence" value="ECO:0007669"/>
    <property type="project" value="TreeGrafter"/>
</dbReference>
<dbReference type="PROSITE" id="PS50850">
    <property type="entry name" value="MFS"/>
    <property type="match status" value="1"/>
</dbReference>
<evidence type="ECO:0000313" key="4">
    <source>
        <dbReference type="EMBL" id="ROT82317.1"/>
    </source>
</evidence>
<dbReference type="InterPro" id="IPR020846">
    <property type="entry name" value="MFS_dom"/>
</dbReference>
<evidence type="ECO:0000259" key="3">
    <source>
        <dbReference type="PROSITE" id="PS50850"/>
    </source>
</evidence>
<feature type="transmembrane region" description="Helical" evidence="2">
    <location>
        <begin position="6"/>
        <end position="26"/>
    </location>
</feature>
<dbReference type="PANTHER" id="PTHR11360">
    <property type="entry name" value="MONOCARBOXYLATE TRANSPORTER"/>
    <property type="match status" value="1"/>
</dbReference>
<comment type="caution">
    <text evidence="4">The sequence shown here is derived from an EMBL/GenBank/DDBJ whole genome shotgun (WGS) entry which is preliminary data.</text>
</comment>
<dbReference type="EMBL" id="QCYY01000847">
    <property type="protein sequence ID" value="ROT82317.1"/>
    <property type="molecule type" value="Genomic_DNA"/>
</dbReference>
<feature type="domain" description="Major facilitator superfamily (MFS) profile" evidence="3">
    <location>
        <begin position="1"/>
        <end position="108"/>
    </location>
</feature>
<evidence type="ECO:0000256" key="1">
    <source>
        <dbReference type="ARBA" id="ARBA00004141"/>
    </source>
</evidence>